<feature type="domain" description="BPTI/Kunitz inhibitor" evidence="4">
    <location>
        <begin position="48"/>
        <end position="98"/>
    </location>
</feature>
<keyword evidence="3" id="KW-0812">Transmembrane</keyword>
<dbReference type="PROSITE" id="PS50279">
    <property type="entry name" value="BPTI_KUNITZ_2"/>
    <property type="match status" value="2"/>
</dbReference>
<sequence length="326" mass="36578">MATKQQQKDGTTTMFWFMVAVVGLCTAEVNFIRDDLPFEFATRDDSPCQQPKKVGNCKAAFPRVFYNSQTQQCEDFIYGGCGGNDNNFETVEECEKTCTHLLVKREAVPVVKRSVETVDQDICKLDPDIGPCRAIFTKFYYDGESKTCQKFQYGGCGGNKNRFETEKECLKKCQPLPMKKGEPLEDTGCNCTVRNCGCCADLVVEKVGLNDTGCLNVTYDPDDLAISILFSLDGKILVNQTLSVRNPPPVCFGVPFLHDYVSLCLKFYDMHYSVAKMSGCAKVQVKLYHVLSEEFDLGCFKMGPGKGHGAEDPHRKYMLKDNKTWE</sequence>
<keyword evidence="3" id="KW-1133">Transmembrane helix</keyword>
<keyword evidence="2" id="KW-1015">Disulfide bond</keyword>
<dbReference type="PANTHER" id="PTHR10083:SF374">
    <property type="entry name" value="BPTI_KUNITZ INHIBITOR DOMAIN-CONTAINING PROTEIN"/>
    <property type="match status" value="1"/>
</dbReference>
<proteinExistence type="predicted"/>
<gene>
    <name evidence="5" type="primary">TFPI</name>
    <name evidence="5" type="ORF">BLAG_LOCUS13107</name>
</gene>
<dbReference type="InterPro" id="IPR002223">
    <property type="entry name" value="Kunitz_BPTI"/>
</dbReference>
<name>A0A8J9ZET9_BRALA</name>
<dbReference type="Proteomes" id="UP000838412">
    <property type="component" value="Chromosome 2"/>
</dbReference>
<evidence type="ECO:0000313" key="5">
    <source>
        <dbReference type="EMBL" id="CAH1253287.1"/>
    </source>
</evidence>
<keyword evidence="1" id="KW-0646">Protease inhibitor</keyword>
<feature type="transmembrane region" description="Helical" evidence="3">
    <location>
        <begin position="12"/>
        <end position="32"/>
    </location>
</feature>
<protein>
    <submittedName>
        <fullName evidence="5">TFPI protein</fullName>
    </submittedName>
</protein>
<dbReference type="InterPro" id="IPR036880">
    <property type="entry name" value="Kunitz_BPTI_sf"/>
</dbReference>
<accession>A0A8J9ZET9</accession>
<dbReference type="SUPFAM" id="SSF57362">
    <property type="entry name" value="BPTI-like"/>
    <property type="match status" value="2"/>
</dbReference>
<dbReference type="FunFam" id="4.10.410.10:FF:000020">
    <property type="entry name" value="Collagen, type VI, alpha 3"/>
    <property type="match status" value="1"/>
</dbReference>
<dbReference type="InterPro" id="IPR020901">
    <property type="entry name" value="Prtase_inh_Kunz-CS"/>
</dbReference>
<dbReference type="AlphaFoldDB" id="A0A8J9ZET9"/>
<dbReference type="CDD" id="cd00109">
    <property type="entry name" value="Kunitz-type"/>
    <property type="match status" value="2"/>
</dbReference>
<evidence type="ECO:0000256" key="1">
    <source>
        <dbReference type="ARBA" id="ARBA00022690"/>
    </source>
</evidence>
<dbReference type="PROSITE" id="PS00280">
    <property type="entry name" value="BPTI_KUNITZ_1"/>
    <property type="match status" value="2"/>
</dbReference>
<dbReference type="InterPro" id="IPR050098">
    <property type="entry name" value="TFPI/VKTCI-like"/>
</dbReference>
<dbReference type="GO" id="GO:0004867">
    <property type="term" value="F:serine-type endopeptidase inhibitor activity"/>
    <property type="evidence" value="ECO:0007669"/>
    <property type="project" value="InterPro"/>
</dbReference>
<dbReference type="SMART" id="SM00131">
    <property type="entry name" value="KU"/>
    <property type="match status" value="2"/>
</dbReference>
<keyword evidence="3" id="KW-0472">Membrane</keyword>
<evidence type="ECO:0000256" key="3">
    <source>
        <dbReference type="SAM" id="Phobius"/>
    </source>
</evidence>
<keyword evidence="6" id="KW-1185">Reference proteome</keyword>
<dbReference type="PANTHER" id="PTHR10083">
    <property type="entry name" value="KUNITZ-TYPE PROTEASE INHIBITOR-RELATED"/>
    <property type="match status" value="1"/>
</dbReference>
<evidence type="ECO:0000256" key="2">
    <source>
        <dbReference type="ARBA" id="ARBA00023157"/>
    </source>
</evidence>
<dbReference type="FunFam" id="4.10.410.10:FF:000021">
    <property type="entry name" value="Serine protease inhibitor, putative"/>
    <property type="match status" value="1"/>
</dbReference>
<evidence type="ECO:0000313" key="6">
    <source>
        <dbReference type="Proteomes" id="UP000838412"/>
    </source>
</evidence>
<evidence type="ECO:0000259" key="4">
    <source>
        <dbReference type="PROSITE" id="PS50279"/>
    </source>
</evidence>
<dbReference type="GO" id="GO:0044483">
    <property type="term" value="P:venom-mediated perturbation of hemostasis"/>
    <property type="evidence" value="ECO:0007669"/>
    <property type="project" value="UniProtKB-ARBA"/>
</dbReference>
<dbReference type="InterPro" id="IPR031941">
    <property type="entry name" value="DUF4773"/>
</dbReference>
<feature type="domain" description="BPTI/Kunitz inhibitor" evidence="4">
    <location>
        <begin position="123"/>
        <end position="173"/>
    </location>
</feature>
<dbReference type="Pfam" id="PF00014">
    <property type="entry name" value="Kunitz_BPTI"/>
    <property type="match status" value="2"/>
</dbReference>
<dbReference type="GO" id="GO:0005615">
    <property type="term" value="C:extracellular space"/>
    <property type="evidence" value="ECO:0007669"/>
    <property type="project" value="TreeGrafter"/>
</dbReference>
<reference evidence="5" key="1">
    <citation type="submission" date="2022-01" db="EMBL/GenBank/DDBJ databases">
        <authorList>
            <person name="Braso-Vives M."/>
        </authorList>
    </citation>
    <scope>NUCLEOTIDE SEQUENCE</scope>
</reference>
<dbReference type="Gene3D" id="4.10.410.10">
    <property type="entry name" value="Pancreatic trypsin inhibitor Kunitz domain"/>
    <property type="match status" value="2"/>
</dbReference>
<dbReference type="OrthoDB" id="4473401at2759"/>
<dbReference type="EMBL" id="OV696687">
    <property type="protein sequence ID" value="CAH1253287.1"/>
    <property type="molecule type" value="Genomic_DNA"/>
</dbReference>
<organism evidence="5 6">
    <name type="scientific">Branchiostoma lanceolatum</name>
    <name type="common">Common lancelet</name>
    <name type="synonym">Amphioxus lanceolatum</name>
    <dbReference type="NCBI Taxonomy" id="7740"/>
    <lineage>
        <taxon>Eukaryota</taxon>
        <taxon>Metazoa</taxon>
        <taxon>Chordata</taxon>
        <taxon>Cephalochordata</taxon>
        <taxon>Leptocardii</taxon>
        <taxon>Amphioxiformes</taxon>
        <taxon>Branchiostomatidae</taxon>
        <taxon>Branchiostoma</taxon>
    </lineage>
</organism>
<dbReference type="PRINTS" id="PR00759">
    <property type="entry name" value="BASICPTASE"/>
</dbReference>
<dbReference type="Pfam" id="PF15998">
    <property type="entry name" value="DUF4773"/>
    <property type="match status" value="1"/>
</dbReference>